<organism evidence="1 2">
    <name type="scientific">Kingella potus</name>
    <dbReference type="NCBI Taxonomy" id="265175"/>
    <lineage>
        <taxon>Bacteria</taxon>
        <taxon>Pseudomonadati</taxon>
        <taxon>Pseudomonadota</taxon>
        <taxon>Betaproteobacteria</taxon>
        <taxon>Neisseriales</taxon>
        <taxon>Neisseriaceae</taxon>
        <taxon>Kingella</taxon>
    </lineage>
</organism>
<evidence type="ECO:0000313" key="1">
    <source>
        <dbReference type="EMBL" id="STR03372.1"/>
    </source>
</evidence>
<dbReference type="AlphaFoldDB" id="A0A377R5W3"/>
<evidence type="ECO:0000313" key="2">
    <source>
        <dbReference type="Proteomes" id="UP000254293"/>
    </source>
</evidence>
<gene>
    <name evidence="1" type="ORF">NCTC13336_02294</name>
</gene>
<proteinExistence type="predicted"/>
<name>A0A377R5W3_9NEIS</name>
<sequence>MGLPSQAINSILNLSNEERYKYAIKRIADSRVLYVLADDDENWSLWSDDQGHTSLAIWPEMEFAKISLEEDGDVELSIFELELEMFLEEGIPWLMENNFGIALFPTPNNSTITDIGAIQFASVINQILDESYGEALDLPYL</sequence>
<protein>
    <submittedName>
        <fullName evidence="1">Protein of uncharacterized function (DUF2750)</fullName>
    </submittedName>
</protein>
<reference evidence="1 2" key="1">
    <citation type="submission" date="2018-06" db="EMBL/GenBank/DDBJ databases">
        <authorList>
            <consortium name="Pathogen Informatics"/>
            <person name="Doyle S."/>
        </authorList>
    </citation>
    <scope>NUCLEOTIDE SEQUENCE [LARGE SCALE GENOMIC DNA]</scope>
    <source>
        <strain evidence="1 2">NCTC13336</strain>
    </source>
</reference>
<dbReference type="Pfam" id="PF11042">
    <property type="entry name" value="DUF2750"/>
    <property type="match status" value="1"/>
</dbReference>
<dbReference type="InterPro" id="IPR021284">
    <property type="entry name" value="DUF2750"/>
</dbReference>
<keyword evidence="2" id="KW-1185">Reference proteome</keyword>
<dbReference type="EMBL" id="UGJJ01000003">
    <property type="protein sequence ID" value="STR03372.1"/>
    <property type="molecule type" value="Genomic_DNA"/>
</dbReference>
<accession>A0A377R5W3</accession>
<dbReference type="RefSeq" id="WP_115309241.1">
    <property type="nucleotide sequence ID" value="NZ_UGJJ01000003.1"/>
</dbReference>
<dbReference type="OrthoDB" id="2936081at2"/>
<dbReference type="Proteomes" id="UP000254293">
    <property type="component" value="Unassembled WGS sequence"/>
</dbReference>